<dbReference type="InterPro" id="IPR002353">
    <property type="entry name" value="AntifreezeII"/>
</dbReference>
<dbReference type="FunCoup" id="A0A6P7I325">
    <property type="interactions" value="1169"/>
</dbReference>
<dbReference type="PROSITE" id="PS00615">
    <property type="entry name" value="C_TYPE_LECTIN_1"/>
    <property type="match status" value="1"/>
</dbReference>
<protein>
    <submittedName>
        <fullName evidence="4">Type-2 ice-structuring protein-like</fullName>
    </submittedName>
</protein>
<proteinExistence type="predicted"/>
<evidence type="ECO:0000313" key="3">
    <source>
        <dbReference type="Proteomes" id="UP000515145"/>
    </source>
</evidence>
<dbReference type="OrthoDB" id="441660at2759"/>
<dbReference type="AlphaFoldDB" id="A0A6P7I325"/>
<name>A0A6P7I325_9TELE</name>
<keyword evidence="1" id="KW-1015">Disulfide bond</keyword>
<dbReference type="Proteomes" id="UP000515145">
    <property type="component" value="Chromosome 5"/>
</dbReference>
<dbReference type="PANTHER" id="PTHR22803">
    <property type="entry name" value="MANNOSE, PHOSPHOLIPASE, LECTIN RECEPTOR RELATED"/>
    <property type="match status" value="1"/>
</dbReference>
<dbReference type="InterPro" id="IPR018378">
    <property type="entry name" value="C-type_lectin_CS"/>
</dbReference>
<dbReference type="PRINTS" id="PR00356">
    <property type="entry name" value="ANTIFREEZEII"/>
</dbReference>
<dbReference type="InterPro" id="IPR050111">
    <property type="entry name" value="C-type_lectin/snaclec_domain"/>
</dbReference>
<dbReference type="SUPFAM" id="SSF56436">
    <property type="entry name" value="C-type lectin-like"/>
    <property type="match status" value="1"/>
</dbReference>
<dbReference type="GeneID" id="114436332"/>
<dbReference type="InParanoid" id="A0A6P7I325"/>
<evidence type="ECO:0000313" key="4">
    <source>
        <dbReference type="RefSeq" id="XP_028262340.1"/>
    </source>
</evidence>
<dbReference type="RefSeq" id="XP_028262340.1">
    <property type="nucleotide sequence ID" value="XM_028406539.1"/>
</dbReference>
<dbReference type="SMART" id="SM00034">
    <property type="entry name" value="CLECT"/>
    <property type="match status" value="1"/>
</dbReference>
<keyword evidence="3" id="KW-1185">Reference proteome</keyword>
<accession>A0A6P7I325</accession>
<organism evidence="3 4">
    <name type="scientific">Parambassis ranga</name>
    <name type="common">Indian glassy fish</name>
    <dbReference type="NCBI Taxonomy" id="210632"/>
    <lineage>
        <taxon>Eukaryota</taxon>
        <taxon>Metazoa</taxon>
        <taxon>Chordata</taxon>
        <taxon>Craniata</taxon>
        <taxon>Vertebrata</taxon>
        <taxon>Euteleostomi</taxon>
        <taxon>Actinopterygii</taxon>
        <taxon>Neopterygii</taxon>
        <taxon>Teleostei</taxon>
        <taxon>Neoteleostei</taxon>
        <taxon>Acanthomorphata</taxon>
        <taxon>Ovalentaria</taxon>
        <taxon>Ambassidae</taxon>
        <taxon>Parambassis</taxon>
    </lineage>
</organism>
<dbReference type="PROSITE" id="PS50041">
    <property type="entry name" value="C_TYPE_LECTIN_2"/>
    <property type="match status" value="1"/>
</dbReference>
<reference evidence="4" key="1">
    <citation type="submission" date="2025-08" db="UniProtKB">
        <authorList>
            <consortium name="RefSeq"/>
        </authorList>
    </citation>
    <scope>IDENTIFICATION</scope>
</reference>
<dbReference type="Pfam" id="PF00059">
    <property type="entry name" value="Lectin_C"/>
    <property type="match status" value="1"/>
</dbReference>
<dbReference type="CDD" id="cd00037">
    <property type="entry name" value="CLECT"/>
    <property type="match status" value="1"/>
</dbReference>
<evidence type="ECO:0000256" key="1">
    <source>
        <dbReference type="ARBA" id="ARBA00023157"/>
    </source>
</evidence>
<gene>
    <name evidence="4" type="primary">LOC114436332</name>
</gene>
<sequence length="193" mass="21994">MCPHHLCSPLNIHPAFISTSALCDSSFSSTSAMKALTVSLLVWAMVSQARAEEQSRLVQRSTPCPAGWTEIGGRCFCYVPAQLTWSQSEKNCQRKDANLASVHNANEYYEIQKMIAHATHSFGRTWLGGTDCQEEGVWLWTDGTPFDYRHCGKFDNRWWRQHCLQMNYGTNKCWDDVQCSQKHPSVCVKRSPR</sequence>
<feature type="domain" description="C-type lectin" evidence="2">
    <location>
        <begin position="71"/>
        <end position="188"/>
    </location>
</feature>
<evidence type="ECO:0000259" key="2">
    <source>
        <dbReference type="PROSITE" id="PS50041"/>
    </source>
</evidence>
<dbReference type="Gene3D" id="3.10.100.10">
    <property type="entry name" value="Mannose-Binding Protein A, subunit A"/>
    <property type="match status" value="1"/>
</dbReference>
<dbReference type="InterPro" id="IPR016186">
    <property type="entry name" value="C-type_lectin-like/link_sf"/>
</dbReference>
<dbReference type="InterPro" id="IPR001304">
    <property type="entry name" value="C-type_lectin-like"/>
</dbReference>
<dbReference type="InterPro" id="IPR016187">
    <property type="entry name" value="CTDL_fold"/>
</dbReference>